<comment type="pathway">
    <text evidence="1 7">Cell wall biogenesis; peptidoglycan biosynthesis.</text>
</comment>
<dbReference type="PANTHER" id="PTHR41533:SF1">
    <property type="entry name" value="L,D-TRANSPEPTIDASE YCBB-RELATED"/>
    <property type="match status" value="1"/>
</dbReference>
<keyword evidence="3" id="KW-0808">Transferase</keyword>
<dbReference type="SUPFAM" id="SSF47090">
    <property type="entry name" value="PGBD-like"/>
    <property type="match status" value="1"/>
</dbReference>
<feature type="chain" id="PRO_5032513928" evidence="8">
    <location>
        <begin position="29"/>
        <end position="587"/>
    </location>
</feature>
<dbReference type="GeneID" id="61227830"/>
<feature type="domain" description="L,D-TPase catalytic" evidence="9">
    <location>
        <begin position="344"/>
        <end position="520"/>
    </location>
</feature>
<evidence type="ECO:0000256" key="2">
    <source>
        <dbReference type="ARBA" id="ARBA00005992"/>
    </source>
</evidence>
<dbReference type="SUPFAM" id="SSF141523">
    <property type="entry name" value="L,D-transpeptidase catalytic domain-like"/>
    <property type="match status" value="1"/>
</dbReference>
<comment type="caution">
    <text evidence="10">The sequence shown here is derived from an EMBL/GenBank/DDBJ whole genome shotgun (WGS) entry which is preliminary data.</text>
</comment>
<dbReference type="InterPro" id="IPR052905">
    <property type="entry name" value="LD-transpeptidase_YkuD-like"/>
</dbReference>
<dbReference type="InterPro" id="IPR038063">
    <property type="entry name" value="Transpep_catalytic_dom"/>
</dbReference>
<evidence type="ECO:0000313" key="10">
    <source>
        <dbReference type="EMBL" id="PSX09889.1"/>
    </source>
</evidence>
<comment type="similarity">
    <text evidence="2">Belongs to the YkuD family.</text>
</comment>
<dbReference type="RefSeq" id="WP_045082864.1">
    <property type="nucleotide sequence ID" value="NZ_JZSX01000002.1"/>
</dbReference>
<dbReference type="UniPathway" id="UPA00219"/>
<dbReference type="Proteomes" id="UP000241440">
    <property type="component" value="Unassembled WGS sequence"/>
</dbReference>
<reference evidence="10 11" key="1">
    <citation type="submission" date="2018-01" db="EMBL/GenBank/DDBJ databases">
        <title>Whole genome sequencing of Histamine producing bacteria.</title>
        <authorList>
            <person name="Butler K."/>
        </authorList>
    </citation>
    <scope>NUCLEOTIDE SEQUENCE [LARGE SCALE GENOMIC DNA]</scope>
    <source>
        <strain evidence="10 11">A2-1</strain>
    </source>
</reference>
<organism evidence="10 11">
    <name type="scientific">Photobacterium angustum</name>
    <dbReference type="NCBI Taxonomy" id="661"/>
    <lineage>
        <taxon>Bacteria</taxon>
        <taxon>Pseudomonadati</taxon>
        <taxon>Pseudomonadota</taxon>
        <taxon>Gammaproteobacteria</taxon>
        <taxon>Vibrionales</taxon>
        <taxon>Vibrionaceae</taxon>
        <taxon>Photobacterium</taxon>
    </lineage>
</organism>
<keyword evidence="6 7" id="KW-0961">Cell wall biogenesis/degradation</keyword>
<dbReference type="InterPro" id="IPR005490">
    <property type="entry name" value="LD_TPept_cat_dom"/>
</dbReference>
<feature type="signal peptide" evidence="8">
    <location>
        <begin position="1"/>
        <end position="28"/>
    </location>
</feature>
<name>A0A855SKY0_PHOAN</name>
<evidence type="ECO:0000256" key="7">
    <source>
        <dbReference type="PROSITE-ProRule" id="PRU01373"/>
    </source>
</evidence>
<dbReference type="GO" id="GO:0008360">
    <property type="term" value="P:regulation of cell shape"/>
    <property type="evidence" value="ECO:0007669"/>
    <property type="project" value="UniProtKB-UniRule"/>
</dbReference>
<keyword evidence="5 7" id="KW-0573">Peptidoglycan synthesis</keyword>
<feature type="active site" description="Proton donor/acceptor" evidence="7">
    <location>
        <position position="478"/>
    </location>
</feature>
<evidence type="ECO:0000256" key="4">
    <source>
        <dbReference type="ARBA" id="ARBA00022960"/>
    </source>
</evidence>
<evidence type="ECO:0000256" key="1">
    <source>
        <dbReference type="ARBA" id="ARBA00004752"/>
    </source>
</evidence>
<dbReference type="GO" id="GO:0009252">
    <property type="term" value="P:peptidoglycan biosynthetic process"/>
    <property type="evidence" value="ECO:0007669"/>
    <property type="project" value="UniProtKB-UniPathway"/>
</dbReference>
<protein>
    <submittedName>
        <fullName evidence="10">Amidase</fullName>
    </submittedName>
</protein>
<dbReference type="GO" id="GO:0016740">
    <property type="term" value="F:transferase activity"/>
    <property type="evidence" value="ECO:0007669"/>
    <property type="project" value="UniProtKB-KW"/>
</dbReference>
<dbReference type="GO" id="GO:0071555">
    <property type="term" value="P:cell wall organization"/>
    <property type="evidence" value="ECO:0007669"/>
    <property type="project" value="UniProtKB-UniRule"/>
</dbReference>
<accession>A0A855SKY0</accession>
<dbReference type="Pfam" id="PF03734">
    <property type="entry name" value="YkuD"/>
    <property type="match status" value="1"/>
</dbReference>
<dbReference type="PANTHER" id="PTHR41533">
    <property type="entry name" value="L,D-TRANSPEPTIDASE HI_1667-RELATED"/>
    <property type="match status" value="1"/>
</dbReference>
<evidence type="ECO:0000259" key="9">
    <source>
        <dbReference type="PROSITE" id="PS52029"/>
    </source>
</evidence>
<dbReference type="Gene3D" id="2.40.440.10">
    <property type="entry name" value="L,D-transpeptidase catalytic domain-like"/>
    <property type="match status" value="1"/>
</dbReference>
<keyword evidence="4 7" id="KW-0133">Cell shape</keyword>
<sequence length="587" mass="66898">MFNSQRVVAQRFSKLLVLSLILPSSAFAIESAHIAPHSYVNITGPDKDYVVFPPVSDREAPVSITGTVDWSSLNNQTVFSTKTLCADSVNKVCFKPQIEQAYTENKFYPFWQNKALRDEFELQLKAVVDTKMLPGLAQRLSELNKLESEQNEQAYDLLATDTYYVYRAFQNYIATHRDVLFLSKPINMSKSMTKYADGVDVYPMTLAKLEQLRPSYIAFKPTMDAIAKYQNLPAHTLAKSNFKQAYRKGATLPNGHELIKVLYTLGDMDQADYDRLSVEPNITNTGAVFESLKTFQKRHGLASDGIIGTATVQQLVMPYADIARRLALNTLRVATLNKHAEGRPHIWVNIPNYKLEVFDKGNVVFESKVIVGRDSRPTNLFSSAITTMVVNPYWNVPITIKQHDVIPKVKHNINYLKQHNMQILNSWRDRTVIPPSSIDWATVNPKTFPHEFQQGPGPRNSLGRVKFLMPNDYAIFLHDTPSRGLFSKTKRDLSSGCVRVERAYDLANYVIEYQNRGNIPKFKQMLDAQKQKTVSLSKRIDVDFVYLTAWVDNDGKVQMREDIYGYDSPSANKIKNKFITMKDFVKN</sequence>
<evidence type="ECO:0000313" key="11">
    <source>
        <dbReference type="Proteomes" id="UP000241440"/>
    </source>
</evidence>
<dbReference type="EMBL" id="PYOY01000001">
    <property type="protein sequence ID" value="PSX09889.1"/>
    <property type="molecule type" value="Genomic_DNA"/>
</dbReference>
<keyword evidence="8" id="KW-0732">Signal</keyword>
<evidence type="ECO:0000256" key="6">
    <source>
        <dbReference type="ARBA" id="ARBA00023316"/>
    </source>
</evidence>
<dbReference type="CDD" id="cd16913">
    <property type="entry name" value="YkuD_like"/>
    <property type="match status" value="1"/>
</dbReference>
<dbReference type="GO" id="GO:0004180">
    <property type="term" value="F:carboxypeptidase activity"/>
    <property type="evidence" value="ECO:0007669"/>
    <property type="project" value="UniProtKB-ARBA"/>
</dbReference>
<evidence type="ECO:0000256" key="3">
    <source>
        <dbReference type="ARBA" id="ARBA00022679"/>
    </source>
</evidence>
<feature type="active site" description="Nucleophile" evidence="7">
    <location>
        <position position="497"/>
    </location>
</feature>
<dbReference type="InterPro" id="IPR036365">
    <property type="entry name" value="PGBD-like_sf"/>
</dbReference>
<dbReference type="AlphaFoldDB" id="A0A855SKY0"/>
<dbReference type="PROSITE" id="PS52029">
    <property type="entry name" value="LD_TPASE"/>
    <property type="match status" value="1"/>
</dbReference>
<evidence type="ECO:0000256" key="5">
    <source>
        <dbReference type="ARBA" id="ARBA00022984"/>
    </source>
</evidence>
<proteinExistence type="inferred from homology"/>
<evidence type="ECO:0000256" key="8">
    <source>
        <dbReference type="SAM" id="SignalP"/>
    </source>
</evidence>
<gene>
    <name evidence="10" type="ORF">C0W41_03600</name>
</gene>